<dbReference type="PANTHER" id="PTHR10083">
    <property type="entry name" value="KUNITZ-TYPE PROTEASE INHIBITOR-RELATED"/>
    <property type="match status" value="1"/>
</dbReference>
<keyword evidence="2" id="KW-0732">Signal</keyword>
<evidence type="ECO:0000256" key="2">
    <source>
        <dbReference type="SAM" id="SignalP"/>
    </source>
</evidence>
<evidence type="ECO:0000256" key="1">
    <source>
        <dbReference type="ARBA" id="ARBA00023157"/>
    </source>
</evidence>
<dbReference type="SUPFAM" id="SSF57362">
    <property type="entry name" value="BPTI-like"/>
    <property type="match status" value="2"/>
</dbReference>
<feature type="chain" id="PRO_5041683841" description="BPTI/Kunitz inhibitor domain-containing protein" evidence="2">
    <location>
        <begin position="22"/>
        <end position="178"/>
    </location>
</feature>
<name>A0AA85KC22_TRIRE</name>
<accession>A0AA85KC22</accession>
<reference evidence="4" key="1">
    <citation type="submission" date="2022-06" db="EMBL/GenBank/DDBJ databases">
        <authorList>
            <person name="Berger JAMES D."/>
            <person name="Berger JAMES D."/>
        </authorList>
    </citation>
    <scope>NUCLEOTIDE SEQUENCE [LARGE SCALE GENOMIC DNA]</scope>
</reference>
<dbReference type="WBParaSite" id="TREG1_68010.1">
    <property type="protein sequence ID" value="TREG1_68010.1"/>
    <property type="gene ID" value="TREG1_68010"/>
</dbReference>
<protein>
    <recommendedName>
        <fullName evidence="3">BPTI/Kunitz inhibitor domain-containing protein</fullName>
    </recommendedName>
</protein>
<dbReference type="InterPro" id="IPR020901">
    <property type="entry name" value="Prtase_inh_Kunz-CS"/>
</dbReference>
<evidence type="ECO:0000313" key="4">
    <source>
        <dbReference type="Proteomes" id="UP000050795"/>
    </source>
</evidence>
<keyword evidence="4" id="KW-1185">Reference proteome</keyword>
<dbReference type="GO" id="GO:0004867">
    <property type="term" value="F:serine-type endopeptidase inhibitor activity"/>
    <property type="evidence" value="ECO:0007669"/>
    <property type="project" value="InterPro"/>
</dbReference>
<dbReference type="CDD" id="cd00109">
    <property type="entry name" value="Kunitz-type"/>
    <property type="match status" value="1"/>
</dbReference>
<dbReference type="SMART" id="SM00131">
    <property type="entry name" value="KU"/>
    <property type="match status" value="2"/>
</dbReference>
<proteinExistence type="predicted"/>
<feature type="domain" description="BPTI/Kunitz inhibitor" evidence="3">
    <location>
        <begin position="26"/>
        <end position="76"/>
    </location>
</feature>
<sequence length="178" mass="19729">MFSNILRVLLLILSVITCSSSWNDVCFYKDDEGPCKASNTRFYYNATVGSCAMFIYGGCYGNENNFQSEEECKQKCQSSGKFDRNNCRLDAETGPCRASFIRFFYNSSSDKCETFIYGGCLGNGNNFRSMRECQAKCGTALARTWNIKSNAPANAPNTILVTSLVGISVLLAGLKFFL</sequence>
<organism evidence="4 5">
    <name type="scientific">Trichobilharzia regenti</name>
    <name type="common">Nasal bird schistosome</name>
    <dbReference type="NCBI Taxonomy" id="157069"/>
    <lineage>
        <taxon>Eukaryota</taxon>
        <taxon>Metazoa</taxon>
        <taxon>Spiralia</taxon>
        <taxon>Lophotrochozoa</taxon>
        <taxon>Platyhelminthes</taxon>
        <taxon>Trematoda</taxon>
        <taxon>Digenea</taxon>
        <taxon>Strigeidida</taxon>
        <taxon>Schistosomatoidea</taxon>
        <taxon>Schistosomatidae</taxon>
        <taxon>Trichobilharzia</taxon>
    </lineage>
</organism>
<feature type="domain" description="BPTI/Kunitz inhibitor" evidence="3">
    <location>
        <begin position="87"/>
        <end position="137"/>
    </location>
</feature>
<dbReference type="Proteomes" id="UP000050795">
    <property type="component" value="Unassembled WGS sequence"/>
</dbReference>
<dbReference type="InterPro" id="IPR050098">
    <property type="entry name" value="TFPI/VKTCI-like"/>
</dbReference>
<dbReference type="PROSITE" id="PS00280">
    <property type="entry name" value="BPTI_KUNITZ_1"/>
    <property type="match status" value="2"/>
</dbReference>
<dbReference type="Gene3D" id="4.10.410.10">
    <property type="entry name" value="Pancreatic trypsin inhibitor Kunitz domain"/>
    <property type="match status" value="2"/>
</dbReference>
<dbReference type="InterPro" id="IPR002223">
    <property type="entry name" value="Kunitz_BPTI"/>
</dbReference>
<dbReference type="AlphaFoldDB" id="A0AA85KC22"/>
<dbReference type="Pfam" id="PF00014">
    <property type="entry name" value="Kunitz_BPTI"/>
    <property type="match status" value="2"/>
</dbReference>
<dbReference type="GO" id="GO:0005615">
    <property type="term" value="C:extracellular space"/>
    <property type="evidence" value="ECO:0007669"/>
    <property type="project" value="TreeGrafter"/>
</dbReference>
<dbReference type="PANTHER" id="PTHR10083:SF374">
    <property type="entry name" value="BPTI_KUNITZ INHIBITOR DOMAIN-CONTAINING PROTEIN"/>
    <property type="match status" value="1"/>
</dbReference>
<dbReference type="PROSITE" id="PS50279">
    <property type="entry name" value="BPTI_KUNITZ_2"/>
    <property type="match status" value="2"/>
</dbReference>
<keyword evidence="1" id="KW-1015">Disulfide bond</keyword>
<reference evidence="5" key="2">
    <citation type="submission" date="2023-11" db="UniProtKB">
        <authorList>
            <consortium name="WormBaseParasite"/>
        </authorList>
    </citation>
    <scope>IDENTIFICATION</scope>
</reference>
<dbReference type="InterPro" id="IPR036880">
    <property type="entry name" value="Kunitz_BPTI_sf"/>
</dbReference>
<evidence type="ECO:0000313" key="5">
    <source>
        <dbReference type="WBParaSite" id="TREG1_68010.1"/>
    </source>
</evidence>
<evidence type="ECO:0000259" key="3">
    <source>
        <dbReference type="PROSITE" id="PS50279"/>
    </source>
</evidence>
<feature type="signal peptide" evidence="2">
    <location>
        <begin position="1"/>
        <end position="21"/>
    </location>
</feature>
<dbReference type="FunFam" id="4.10.410.10:FF:000004">
    <property type="entry name" value="Tissue factor pathway inhibitor"/>
    <property type="match status" value="1"/>
</dbReference>
<dbReference type="PRINTS" id="PR00759">
    <property type="entry name" value="BASICPTASE"/>
</dbReference>